<name>A0A653DXZ7_9PSED</name>
<keyword evidence="8 10" id="KW-0665">Pyrimidine biosynthesis</keyword>
<keyword evidence="6 10" id="KW-0378">Hydrolase</keyword>
<dbReference type="PANTHER" id="PTHR43137">
    <property type="entry name" value="DIHYDROOROTASE"/>
    <property type="match status" value="1"/>
</dbReference>
<dbReference type="GO" id="GO:0004151">
    <property type="term" value="F:dihydroorotase activity"/>
    <property type="evidence" value="ECO:0007669"/>
    <property type="project" value="UniProtKB-UniRule"/>
</dbReference>
<feature type="binding site" evidence="10">
    <location>
        <position position="264"/>
    </location>
    <ligand>
        <name>substrate</name>
    </ligand>
</feature>
<evidence type="ECO:0000256" key="8">
    <source>
        <dbReference type="ARBA" id="ARBA00022975"/>
    </source>
</evidence>
<dbReference type="Gene3D" id="3.20.20.140">
    <property type="entry name" value="Metal-dependent hydrolases"/>
    <property type="match status" value="1"/>
</dbReference>
<dbReference type="GO" id="GO:0008270">
    <property type="term" value="F:zinc ion binding"/>
    <property type="evidence" value="ECO:0007669"/>
    <property type="project" value="UniProtKB-UniRule"/>
</dbReference>
<dbReference type="InterPro" id="IPR002195">
    <property type="entry name" value="Dihydroorotase_CS"/>
</dbReference>
<dbReference type="GO" id="GO:0006207">
    <property type="term" value="P:'de novo' pyrimidine nucleobase biosynthetic process"/>
    <property type="evidence" value="ECO:0007669"/>
    <property type="project" value="TreeGrafter"/>
</dbReference>
<dbReference type="GO" id="GO:0005829">
    <property type="term" value="C:cytosol"/>
    <property type="evidence" value="ECO:0007669"/>
    <property type="project" value="TreeGrafter"/>
</dbReference>
<evidence type="ECO:0000259" key="12">
    <source>
        <dbReference type="Pfam" id="PF01979"/>
    </source>
</evidence>
<comment type="pathway">
    <text evidence="2 10 11">Pyrimidine metabolism; UMP biosynthesis via de novo pathway; (S)-dihydroorotate from bicarbonate: step 3/3.</text>
</comment>
<dbReference type="InterPro" id="IPR032466">
    <property type="entry name" value="Metal_Hydrolase"/>
</dbReference>
<dbReference type="NCBIfam" id="TIGR00856">
    <property type="entry name" value="pyrC_dimer"/>
    <property type="match status" value="1"/>
</dbReference>
<feature type="binding site" evidence="10">
    <location>
        <position position="175"/>
    </location>
    <ligand>
        <name>Zn(2+)</name>
        <dbReference type="ChEBI" id="CHEBI:29105"/>
        <label>2</label>
    </ligand>
</feature>
<comment type="function">
    <text evidence="1 10">Catalyzes the reversible cyclization of carbamoyl aspartate to dihydroorotate.</text>
</comment>
<dbReference type="InterPro" id="IPR006680">
    <property type="entry name" value="Amidohydro-rel"/>
</dbReference>
<dbReference type="EC" id="3.5.2.3" evidence="4 10"/>
<feature type="binding site" evidence="10">
    <location>
        <position position="137"/>
    </location>
    <ligand>
        <name>substrate</name>
    </ligand>
</feature>
<evidence type="ECO:0000256" key="9">
    <source>
        <dbReference type="ARBA" id="ARBA00048492"/>
    </source>
</evidence>
<dbReference type="FunFam" id="3.20.20.140:FF:000006">
    <property type="entry name" value="Dihydroorotase"/>
    <property type="match status" value="1"/>
</dbReference>
<feature type="binding site" evidence="10">
    <location>
        <position position="137"/>
    </location>
    <ligand>
        <name>Zn(2+)</name>
        <dbReference type="ChEBI" id="CHEBI:29105"/>
        <label>2</label>
    </ligand>
</feature>
<dbReference type="PROSITE" id="PS00483">
    <property type="entry name" value="DIHYDROOROTASE_2"/>
    <property type="match status" value="1"/>
</dbReference>
<gene>
    <name evidence="10 13" type="primary">pyrC</name>
    <name evidence="13" type="ORF">PMYSY11_0198</name>
</gene>
<evidence type="ECO:0000256" key="7">
    <source>
        <dbReference type="ARBA" id="ARBA00022833"/>
    </source>
</evidence>
<feature type="active site" evidence="10">
    <location>
        <position position="248"/>
    </location>
</feature>
<feature type="binding site" evidence="10">
    <location>
        <begin position="16"/>
        <end position="18"/>
    </location>
    <ligand>
        <name>substrate</name>
    </ligand>
</feature>
<evidence type="ECO:0000313" key="13">
    <source>
        <dbReference type="EMBL" id="VEV95245.1"/>
    </source>
</evidence>
<feature type="binding site" description="via carbamate group" evidence="10">
    <location>
        <position position="100"/>
    </location>
    <ligand>
        <name>Zn(2+)</name>
        <dbReference type="ChEBI" id="CHEBI:29105"/>
        <label>1</label>
    </ligand>
</feature>
<keyword evidence="7 10" id="KW-0862">Zinc</keyword>
<dbReference type="EMBL" id="LR215729">
    <property type="protein sequence ID" value="VEV95245.1"/>
    <property type="molecule type" value="Genomic_DNA"/>
</dbReference>
<feature type="binding site" evidence="10">
    <location>
        <position position="248"/>
    </location>
    <ligand>
        <name>Zn(2+)</name>
        <dbReference type="ChEBI" id="CHEBI:29105"/>
        <label>1</label>
    </ligand>
</feature>
<dbReference type="HAMAP" id="MF_00219">
    <property type="entry name" value="PyrC_classII"/>
    <property type="match status" value="1"/>
</dbReference>
<dbReference type="PROSITE" id="PS00482">
    <property type="entry name" value="DIHYDROOROTASE_1"/>
    <property type="match status" value="1"/>
</dbReference>
<comment type="catalytic activity">
    <reaction evidence="9 10 11">
        <text>(S)-dihydroorotate + H2O = N-carbamoyl-L-aspartate + H(+)</text>
        <dbReference type="Rhea" id="RHEA:24296"/>
        <dbReference type="ChEBI" id="CHEBI:15377"/>
        <dbReference type="ChEBI" id="CHEBI:15378"/>
        <dbReference type="ChEBI" id="CHEBI:30864"/>
        <dbReference type="ChEBI" id="CHEBI:32814"/>
        <dbReference type="EC" id="3.5.2.3"/>
    </reaction>
</comment>
<evidence type="ECO:0000256" key="6">
    <source>
        <dbReference type="ARBA" id="ARBA00022801"/>
    </source>
</evidence>
<feature type="binding site" evidence="10">
    <location>
        <position position="14"/>
    </location>
    <ligand>
        <name>Zn(2+)</name>
        <dbReference type="ChEBI" id="CHEBI:29105"/>
        <label>1</label>
    </ligand>
</feature>
<evidence type="ECO:0000256" key="11">
    <source>
        <dbReference type="RuleBase" id="RU003440"/>
    </source>
</evidence>
<feature type="domain" description="Amidohydrolase-related" evidence="12">
    <location>
        <begin position="12"/>
        <end position="310"/>
    </location>
</feature>
<dbReference type="PIRSF" id="PIRSF001237">
    <property type="entry name" value="DHOdimr"/>
    <property type="match status" value="1"/>
</dbReference>
<dbReference type="CDD" id="cd01294">
    <property type="entry name" value="DHOase"/>
    <property type="match status" value="1"/>
</dbReference>
<comment type="subunit">
    <text evidence="10">Homodimer.</text>
</comment>
<proteinExistence type="inferred from homology"/>
<evidence type="ECO:0000256" key="5">
    <source>
        <dbReference type="ARBA" id="ARBA00022723"/>
    </source>
</evidence>
<protein>
    <recommendedName>
        <fullName evidence="4 10">Dihydroorotase</fullName>
        <shortName evidence="10">DHOase</shortName>
        <ecNumber evidence="4 10">3.5.2.3</ecNumber>
    </recommendedName>
</protein>
<feature type="binding site" description="via carbamate group" evidence="10">
    <location>
        <position position="100"/>
    </location>
    <ligand>
        <name>Zn(2+)</name>
        <dbReference type="ChEBI" id="CHEBI:29105"/>
        <label>2</label>
    </ligand>
</feature>
<dbReference type="InterPro" id="IPR004721">
    <property type="entry name" value="DHOdimr"/>
</dbReference>
<evidence type="ECO:0000256" key="2">
    <source>
        <dbReference type="ARBA" id="ARBA00004880"/>
    </source>
</evidence>
<comment type="similarity">
    <text evidence="3 10 11">Belongs to the metallo-dependent hydrolases superfamily. DHOase family. Class II DHOase subfamily.</text>
</comment>
<dbReference type="GO" id="GO:0044205">
    <property type="term" value="P:'de novo' UMP biosynthetic process"/>
    <property type="evidence" value="ECO:0007669"/>
    <property type="project" value="UniProtKB-UniRule"/>
</dbReference>
<reference evidence="13" key="1">
    <citation type="submission" date="2019-02" db="EMBL/GenBank/DDBJ databases">
        <authorList>
            <consortium name="Genoscope - CEA"/>
            <person name="William W."/>
        </authorList>
    </citation>
    <scope>NUCLEOTIDE SEQUENCE [LARGE SCALE GENOMIC DNA]</scope>
    <source>
        <strain evidence="13">YSy11</strain>
    </source>
</reference>
<evidence type="ECO:0000256" key="4">
    <source>
        <dbReference type="ARBA" id="ARBA00012860"/>
    </source>
</evidence>
<evidence type="ECO:0000256" key="3">
    <source>
        <dbReference type="ARBA" id="ARBA00005631"/>
    </source>
</evidence>
<dbReference type="RefSeq" id="WP_069899347.1">
    <property type="nucleotide sequence ID" value="NZ_JBALWF010000022.1"/>
</dbReference>
<feature type="binding site" evidence="10">
    <location>
        <position position="220"/>
    </location>
    <ligand>
        <name>substrate</name>
    </ligand>
</feature>
<comment type="cofactor">
    <cofactor evidence="10 11">
        <name>Zn(2+)</name>
        <dbReference type="ChEBI" id="CHEBI:29105"/>
    </cofactor>
    <text evidence="10 11">Binds 2 Zn(2+) ions per subunit.</text>
</comment>
<dbReference type="AlphaFoldDB" id="A0A653DXZ7"/>
<feature type="modified residue" description="N6-carboxylysine" evidence="10">
    <location>
        <position position="100"/>
    </location>
</feature>
<dbReference type="PANTHER" id="PTHR43137:SF1">
    <property type="entry name" value="DIHYDROOROTASE"/>
    <property type="match status" value="1"/>
</dbReference>
<organism evidence="13">
    <name type="scientific">Pseudomonas marincola</name>
    <dbReference type="NCBI Taxonomy" id="437900"/>
    <lineage>
        <taxon>Bacteria</taxon>
        <taxon>Pseudomonadati</taxon>
        <taxon>Pseudomonadota</taxon>
        <taxon>Gammaproteobacteria</taxon>
        <taxon>Pseudomonadales</taxon>
        <taxon>Pseudomonadaceae</taxon>
        <taxon>Pseudomonas</taxon>
    </lineage>
</organism>
<sequence>MTDRLTLLRPDDWHIHLRDGAVLNHTVADAARTFARAIIMPNLVPPVRNTEQADAYRQRILAARPAGSRFEPLMVLYLTDLTSPADVRAAKASGFIHAAKLYPAGATTNSDSGVTSVDKIFPTLEAMAEVGLPLLVHGEVTRGEIDVFDREKVFIDEHLSRVVERFPTLKVVFEHITTRDAVEFVKAAPANVGATITAHHLLYNRNHMLVGGIRPHFYCLPILKRNVHQEALLDAATSDSTKFFLGTDSAPHTQQAKETSCGCAGCYTAYAAIELYAEAFEQRNALHKLEAFASQNGPDFYGLPRNTDTITLVREPWQAPATLPLGDNSVIPLRAGETLNWRLLEATE</sequence>
<evidence type="ECO:0000256" key="10">
    <source>
        <dbReference type="HAMAP-Rule" id="MF_00219"/>
    </source>
</evidence>
<dbReference type="UniPathway" id="UPA00070">
    <property type="reaction ID" value="UER00117"/>
</dbReference>
<accession>A0A653DXZ7</accession>
<dbReference type="SUPFAM" id="SSF51556">
    <property type="entry name" value="Metallo-dependent hydrolases"/>
    <property type="match status" value="1"/>
</dbReference>
<keyword evidence="5 10" id="KW-0479">Metal-binding</keyword>
<dbReference type="Pfam" id="PF01979">
    <property type="entry name" value="Amidohydro_1"/>
    <property type="match status" value="1"/>
</dbReference>
<evidence type="ECO:0000256" key="1">
    <source>
        <dbReference type="ARBA" id="ARBA00002368"/>
    </source>
</evidence>
<feature type="binding site" evidence="10">
    <location>
        <position position="16"/>
    </location>
    <ligand>
        <name>Zn(2+)</name>
        <dbReference type="ChEBI" id="CHEBI:29105"/>
        <label>1</label>
    </ligand>
</feature>
<feature type="binding site" evidence="10">
    <location>
        <position position="252"/>
    </location>
    <ligand>
        <name>substrate</name>
    </ligand>
</feature>
<feature type="binding site" evidence="10">
    <location>
        <position position="42"/>
    </location>
    <ligand>
        <name>substrate</name>
    </ligand>
</feature>